<feature type="binding site" evidence="17">
    <location>
        <begin position="84"/>
        <end position="85"/>
    </location>
    <ligand>
        <name>beta-D-galactose</name>
        <dbReference type="ChEBI" id="CHEBI:27667"/>
    </ligand>
</feature>
<dbReference type="InterPro" id="IPR018052">
    <property type="entry name" value="Ald1_epimerase_CS"/>
</dbReference>
<evidence type="ECO:0000256" key="12">
    <source>
        <dbReference type="ARBA" id="ARBA00023235"/>
    </source>
</evidence>
<dbReference type="EMBL" id="CP047897">
    <property type="protein sequence ID" value="QHL88540.1"/>
    <property type="molecule type" value="Genomic_DNA"/>
</dbReference>
<feature type="active site" description="Proton donor" evidence="15">
    <location>
        <position position="182"/>
    </location>
</feature>
<evidence type="ECO:0000256" key="6">
    <source>
        <dbReference type="ARBA" id="ARBA00011245"/>
    </source>
</evidence>
<keyword evidence="11" id="KW-0106">Calcium</keyword>
<dbReference type="InterPro" id="IPR047215">
    <property type="entry name" value="Galactose_mutarotase-like"/>
</dbReference>
<evidence type="ECO:0000256" key="9">
    <source>
        <dbReference type="ARBA" id="ARBA00022490"/>
    </source>
</evidence>
<evidence type="ECO:0000256" key="11">
    <source>
        <dbReference type="ARBA" id="ARBA00022837"/>
    </source>
</evidence>
<dbReference type="InterPro" id="IPR014718">
    <property type="entry name" value="GH-type_carb-bd"/>
</dbReference>
<dbReference type="InterPro" id="IPR015443">
    <property type="entry name" value="Aldose_1-epimerase"/>
</dbReference>
<evidence type="ECO:0000256" key="15">
    <source>
        <dbReference type="PIRSR" id="PIRSR005096-1"/>
    </source>
</evidence>
<protein>
    <recommendedName>
        <fullName evidence="8 14">Aldose 1-epimerase</fullName>
        <ecNumber evidence="7 14">5.1.3.3</ecNumber>
    </recommendedName>
</protein>
<dbReference type="FunFam" id="2.70.98.10:FF:000003">
    <property type="entry name" value="Aldose 1-epimerase"/>
    <property type="match status" value="1"/>
</dbReference>
<dbReference type="GO" id="GO:0004034">
    <property type="term" value="F:aldose 1-epimerase activity"/>
    <property type="evidence" value="ECO:0007669"/>
    <property type="project" value="UniProtKB-EC"/>
</dbReference>
<comment type="pathway">
    <text evidence="4 14">Carbohydrate metabolism; hexose metabolism.</text>
</comment>
<reference evidence="18 19" key="1">
    <citation type="submission" date="2020-01" db="EMBL/GenBank/DDBJ databases">
        <authorList>
            <person name="Kim M."/>
        </authorList>
    </citation>
    <scope>NUCLEOTIDE SEQUENCE [LARGE SCALE GENOMIC DNA]</scope>
    <source>
        <strain evidence="18 19">BT10</strain>
    </source>
</reference>
<organism evidence="18 19">
    <name type="scientific">Nibribacter ruber</name>
    <dbReference type="NCBI Taxonomy" id="2698458"/>
    <lineage>
        <taxon>Bacteria</taxon>
        <taxon>Pseudomonadati</taxon>
        <taxon>Bacteroidota</taxon>
        <taxon>Cytophagia</taxon>
        <taxon>Cytophagales</taxon>
        <taxon>Hymenobacteraceae</taxon>
        <taxon>Nibribacter</taxon>
    </lineage>
</organism>
<name>A0A6P1P2C4_9BACT</name>
<dbReference type="InterPro" id="IPR011013">
    <property type="entry name" value="Gal_mutarotase_sf_dom"/>
</dbReference>
<dbReference type="UniPathway" id="UPA00242"/>
<dbReference type="PANTHER" id="PTHR10091:SF0">
    <property type="entry name" value="GALACTOSE MUTAROTASE"/>
    <property type="match status" value="1"/>
</dbReference>
<dbReference type="PANTHER" id="PTHR10091">
    <property type="entry name" value="ALDOSE-1-EPIMERASE"/>
    <property type="match status" value="1"/>
</dbReference>
<dbReference type="NCBIfam" id="NF008277">
    <property type="entry name" value="PRK11055.1"/>
    <property type="match status" value="1"/>
</dbReference>
<comment type="cofactor">
    <cofactor evidence="2">
        <name>Ca(2+)</name>
        <dbReference type="ChEBI" id="CHEBI:29108"/>
    </cofactor>
</comment>
<feature type="active site" description="Proton acceptor" evidence="15">
    <location>
        <position position="313"/>
    </location>
</feature>
<dbReference type="GO" id="GO:0033499">
    <property type="term" value="P:galactose catabolic process via UDP-galactose, Leloir pathway"/>
    <property type="evidence" value="ECO:0007669"/>
    <property type="project" value="TreeGrafter"/>
</dbReference>
<evidence type="ECO:0000256" key="7">
    <source>
        <dbReference type="ARBA" id="ARBA00013185"/>
    </source>
</evidence>
<dbReference type="SUPFAM" id="SSF74650">
    <property type="entry name" value="Galactose mutarotase-like"/>
    <property type="match status" value="1"/>
</dbReference>
<evidence type="ECO:0000313" key="18">
    <source>
        <dbReference type="EMBL" id="QHL88540.1"/>
    </source>
</evidence>
<evidence type="ECO:0000256" key="1">
    <source>
        <dbReference type="ARBA" id="ARBA00001614"/>
    </source>
</evidence>
<evidence type="ECO:0000256" key="2">
    <source>
        <dbReference type="ARBA" id="ARBA00001913"/>
    </source>
</evidence>
<dbReference type="PROSITE" id="PS00545">
    <property type="entry name" value="ALDOSE_1_EPIMERASE"/>
    <property type="match status" value="1"/>
</dbReference>
<comment type="catalytic activity">
    <reaction evidence="1 14">
        <text>alpha-D-glucose = beta-D-glucose</text>
        <dbReference type="Rhea" id="RHEA:10264"/>
        <dbReference type="ChEBI" id="CHEBI:15903"/>
        <dbReference type="ChEBI" id="CHEBI:17925"/>
        <dbReference type="EC" id="5.1.3.3"/>
    </reaction>
</comment>
<evidence type="ECO:0000256" key="4">
    <source>
        <dbReference type="ARBA" id="ARBA00005028"/>
    </source>
</evidence>
<feature type="binding site" evidence="17">
    <location>
        <begin position="182"/>
        <end position="184"/>
    </location>
    <ligand>
        <name>beta-D-galactose</name>
        <dbReference type="ChEBI" id="CHEBI:27667"/>
    </ligand>
</feature>
<dbReference type="Proteomes" id="UP000464214">
    <property type="component" value="Chromosome"/>
</dbReference>
<dbReference type="CDD" id="cd09019">
    <property type="entry name" value="galactose_mutarotase_like"/>
    <property type="match status" value="1"/>
</dbReference>
<keyword evidence="13 14" id="KW-0119">Carbohydrate metabolism</keyword>
<evidence type="ECO:0000256" key="5">
    <source>
        <dbReference type="ARBA" id="ARBA00006206"/>
    </source>
</evidence>
<dbReference type="PIRSF" id="PIRSF005096">
    <property type="entry name" value="GALM"/>
    <property type="match status" value="1"/>
</dbReference>
<evidence type="ECO:0000256" key="16">
    <source>
        <dbReference type="PIRSR" id="PIRSR005096-2"/>
    </source>
</evidence>
<comment type="subunit">
    <text evidence="6">Monomer.</text>
</comment>
<keyword evidence="9" id="KW-0963">Cytoplasm</keyword>
<evidence type="ECO:0000256" key="8">
    <source>
        <dbReference type="ARBA" id="ARBA00014165"/>
    </source>
</evidence>
<dbReference type="GO" id="GO:0030246">
    <property type="term" value="F:carbohydrate binding"/>
    <property type="evidence" value="ECO:0007669"/>
    <property type="project" value="InterPro"/>
</dbReference>
<dbReference type="Pfam" id="PF01263">
    <property type="entry name" value="Aldose_epim"/>
    <property type="match status" value="1"/>
</dbReference>
<dbReference type="AlphaFoldDB" id="A0A6P1P2C4"/>
<evidence type="ECO:0000256" key="10">
    <source>
        <dbReference type="ARBA" id="ARBA00022553"/>
    </source>
</evidence>
<dbReference type="EC" id="5.1.3.3" evidence="7 14"/>
<dbReference type="InterPro" id="IPR008183">
    <property type="entry name" value="Aldose_1/G6P_1-epimerase"/>
</dbReference>
<keyword evidence="10" id="KW-0597">Phosphoprotein</keyword>
<evidence type="ECO:0000313" key="19">
    <source>
        <dbReference type="Proteomes" id="UP000464214"/>
    </source>
</evidence>
<dbReference type="KEGG" id="nib:GU926_14290"/>
<feature type="binding site" evidence="16">
    <location>
        <position position="248"/>
    </location>
    <ligand>
        <name>beta-D-galactose</name>
        <dbReference type="ChEBI" id="CHEBI:27667"/>
    </ligand>
</feature>
<proteinExistence type="inferred from homology"/>
<dbReference type="GO" id="GO:0005737">
    <property type="term" value="C:cytoplasm"/>
    <property type="evidence" value="ECO:0007669"/>
    <property type="project" value="UniProtKB-SubCell"/>
</dbReference>
<evidence type="ECO:0000256" key="17">
    <source>
        <dbReference type="PIRSR" id="PIRSR005096-3"/>
    </source>
</evidence>
<keyword evidence="19" id="KW-1185">Reference proteome</keyword>
<dbReference type="RefSeq" id="WP_160693057.1">
    <property type="nucleotide sequence ID" value="NZ_CP047897.1"/>
</dbReference>
<evidence type="ECO:0000256" key="3">
    <source>
        <dbReference type="ARBA" id="ARBA00004496"/>
    </source>
</evidence>
<gene>
    <name evidence="18" type="ORF">GU926_14290</name>
</gene>
<accession>A0A6P1P2C4</accession>
<sequence length="351" mass="39163">MENTNSSPQQAPITEKRSYTLQNQQGMRVTISNYGGTITSILTPDKYGRLGEVVLGFNDLADYTNEAYLANQPYFGAIIGRFGNRIDKGRFQLNGQEYQLATNNGENHLHGGIKGFDKVYWHVEEQPAQNGLRLKYTSPDGEEGYPGTVQVTVLYILTPQNELVIDYQATTDQATPINLTNHSYFNLAGGMAQDALDHVLTIAADRYVKVSESLIPTGELPTVEDTPMDFQTPVAMGARIDQVPGGYDHTYVLKEAGRHLKRAATVEEPVSGRCLEVCTTEPGIQFYSGNFLDGTLRGHGGVVYKRHYGFCLETQHFPDSPNQPCFPNTILEPGQKYHQKTIYRFYVCQDE</sequence>
<comment type="subcellular location">
    <subcellularLocation>
        <location evidence="3">Cytoplasm</location>
    </subcellularLocation>
</comment>
<keyword evidence="12 14" id="KW-0413">Isomerase</keyword>
<evidence type="ECO:0000256" key="13">
    <source>
        <dbReference type="ARBA" id="ARBA00023277"/>
    </source>
</evidence>
<comment type="similarity">
    <text evidence="5 14">Belongs to the aldose epimerase family.</text>
</comment>
<dbReference type="GO" id="GO:0006006">
    <property type="term" value="P:glucose metabolic process"/>
    <property type="evidence" value="ECO:0007669"/>
    <property type="project" value="TreeGrafter"/>
</dbReference>
<dbReference type="Gene3D" id="2.70.98.10">
    <property type="match status" value="1"/>
</dbReference>
<evidence type="ECO:0000256" key="14">
    <source>
        <dbReference type="PIRNR" id="PIRNR005096"/>
    </source>
</evidence>